<dbReference type="RefSeq" id="WP_002704443.1">
    <property type="nucleotide sequence ID" value="NZ_AAWS01000065.1"/>
</dbReference>
<keyword evidence="2" id="KW-1185">Reference proteome</keyword>
<comment type="caution">
    <text evidence="1">The sequence shown here is derived from an EMBL/GenBank/DDBJ whole genome shotgun (WGS) entry which is preliminary data.</text>
</comment>
<name>A1ZYB7_MICM2</name>
<protein>
    <recommendedName>
        <fullName evidence="3">DUF4856 domain-containing protein</fullName>
    </recommendedName>
</protein>
<dbReference type="AlphaFoldDB" id="A1ZYB7"/>
<dbReference type="Pfam" id="PF16148">
    <property type="entry name" value="DUF4856"/>
    <property type="match status" value="1"/>
</dbReference>
<evidence type="ECO:0000313" key="1">
    <source>
        <dbReference type="EMBL" id="EAY24590.1"/>
    </source>
</evidence>
<dbReference type="InterPro" id="IPR032331">
    <property type="entry name" value="DUF4856"/>
</dbReference>
<dbReference type="Proteomes" id="UP000004095">
    <property type="component" value="Unassembled WGS sequence"/>
</dbReference>
<reference evidence="1 2" key="1">
    <citation type="submission" date="2007-01" db="EMBL/GenBank/DDBJ databases">
        <authorList>
            <person name="Haygood M."/>
            <person name="Podell S."/>
            <person name="Anderson C."/>
            <person name="Hopkinson B."/>
            <person name="Roe K."/>
            <person name="Barbeau K."/>
            <person name="Gaasterland T."/>
            <person name="Ferriera S."/>
            <person name="Johnson J."/>
            <person name="Kravitz S."/>
            <person name="Beeson K."/>
            <person name="Sutton G."/>
            <person name="Rogers Y.-H."/>
            <person name="Friedman R."/>
            <person name="Frazier M."/>
            <person name="Venter J.C."/>
        </authorList>
    </citation>
    <scope>NUCLEOTIDE SEQUENCE [LARGE SCALE GENOMIC DNA]</scope>
    <source>
        <strain evidence="1 2">ATCC 23134</strain>
    </source>
</reference>
<evidence type="ECO:0000313" key="2">
    <source>
        <dbReference type="Proteomes" id="UP000004095"/>
    </source>
</evidence>
<accession>A1ZYB7</accession>
<dbReference type="eggNOG" id="ENOG502Z7WY">
    <property type="taxonomic scope" value="Bacteria"/>
</dbReference>
<dbReference type="OrthoDB" id="5498726at2"/>
<sequence length="443" mass="48701">MKGLSIQKIKIQFALLLAAGIGLNACKAKNEEVTPGNSTNTLEVPSTYSFESRFESGISSVDYTGQVVRNLLVQDIKHLIDDAATAATPPVNLKSQVLQLYNHLDTDNLETVTKNKHNASFTETFYAKIATGKNIPGKISDATVIGYNQTADALVKGWLDKIDANVQAGKTGKDIYIDATTKVDYNQLINKVLLGALTYSQGAGYYLNRVGEENNTEPRQREGKSADPFTVMEHVFDEGFGYFGAARDYAAYSDDALAAKNGLTFYKDANGDSKVDFHSEYNFGFSRNAGKRDRGGAKNTNFTKEAFDAFLAGRTAIYNKADFATVIEPEIKKAAQTWEKVIAATIIHYINETLNDMTAVGTTNENIPNLAKHWSEMKGFLVALQYGSAKYKLMTDTILQDLQTKVGTAPVVANDATYKTKLEEVRTSLKNTYSFDDSSVITW</sequence>
<organism evidence="1 2">
    <name type="scientific">Microscilla marina ATCC 23134</name>
    <dbReference type="NCBI Taxonomy" id="313606"/>
    <lineage>
        <taxon>Bacteria</taxon>
        <taxon>Pseudomonadati</taxon>
        <taxon>Bacteroidota</taxon>
        <taxon>Cytophagia</taxon>
        <taxon>Cytophagales</taxon>
        <taxon>Microscillaceae</taxon>
        <taxon>Microscilla</taxon>
    </lineage>
</organism>
<dbReference type="EMBL" id="AAWS01000065">
    <property type="protein sequence ID" value="EAY24590.1"/>
    <property type="molecule type" value="Genomic_DNA"/>
</dbReference>
<proteinExistence type="predicted"/>
<gene>
    <name evidence="1" type="ORF">M23134_07701</name>
</gene>
<evidence type="ECO:0008006" key="3">
    <source>
        <dbReference type="Google" id="ProtNLM"/>
    </source>
</evidence>